<protein>
    <submittedName>
        <fullName evidence="2">DNA encapsidation protein</fullName>
    </submittedName>
</protein>
<sequence>MAKKKFSYYSFSSVLSYGGVFNMVMGARGLGKTYGAKKIAIKNAINKGQQFIYLRRYKTELRGRASFFSDIADEFPEEEFRVEGQFAQHKVGKRWETIGYFIPLSTAQANKSIAYPKVHTIIFDEFIIDKGSLRYLPDEAKIFMDFYSTVDRYQDRVRCLMLSNAVSIMNPYFIRFHIEPKQGISRHADGFIVTDFVDSKQFQSEVAHTRFGSFIVNYAEDYADYAISNEFADNYDDYVMKKTGKAKYMFSLRTEQGNVSIWIDGGTWFAQKRQPKGPLVQWAYKVKDLREGERLLLYGDKVLTIMRTTYRKGRLFSDSPETRNMFAEIFVR</sequence>
<keyword evidence="1" id="KW-0472">Membrane</keyword>
<keyword evidence="1" id="KW-1133">Transmembrane helix</keyword>
<proteinExistence type="predicted"/>
<keyword evidence="1" id="KW-0812">Transmembrane</keyword>
<evidence type="ECO:0000256" key="1">
    <source>
        <dbReference type="SAM" id="Phobius"/>
    </source>
</evidence>
<organism evidence="2">
    <name type="scientific">Podoviridae sp. cttot15</name>
    <dbReference type="NCBI Taxonomy" id="2827751"/>
    <lineage>
        <taxon>Viruses</taxon>
        <taxon>Duplodnaviria</taxon>
        <taxon>Heunggongvirae</taxon>
        <taxon>Uroviricota</taxon>
        <taxon>Caudoviricetes</taxon>
    </lineage>
</organism>
<reference evidence="2" key="1">
    <citation type="journal article" date="2021" name="Proc. Natl. Acad. Sci. U.S.A.">
        <title>A Catalog of Tens of Thousands of Viruses from Human Metagenomes Reveals Hidden Associations with Chronic Diseases.</title>
        <authorList>
            <person name="Tisza M.J."/>
            <person name="Buck C.B."/>
        </authorList>
    </citation>
    <scope>NUCLEOTIDE SEQUENCE</scope>
    <source>
        <strain evidence="2">Cttot15</strain>
    </source>
</reference>
<dbReference type="Gene3D" id="3.40.50.300">
    <property type="entry name" value="P-loop containing nucleotide triphosphate hydrolases"/>
    <property type="match status" value="1"/>
</dbReference>
<dbReference type="SUPFAM" id="SSF52540">
    <property type="entry name" value="P-loop containing nucleoside triphosphate hydrolases"/>
    <property type="match status" value="1"/>
</dbReference>
<dbReference type="InterPro" id="IPR008784">
    <property type="entry name" value="Podovirus_Gp16"/>
</dbReference>
<feature type="transmembrane region" description="Helical" evidence="1">
    <location>
        <begin position="6"/>
        <end position="27"/>
    </location>
</feature>
<dbReference type="Pfam" id="PF05894">
    <property type="entry name" value="Podovirus_Gp16"/>
    <property type="match status" value="1"/>
</dbReference>
<name>A0A8S5TLZ8_9CAUD</name>
<evidence type="ECO:0000313" key="2">
    <source>
        <dbReference type="EMBL" id="DAF64348.1"/>
    </source>
</evidence>
<dbReference type="EMBL" id="BK032858">
    <property type="protein sequence ID" value="DAF64348.1"/>
    <property type="molecule type" value="Genomic_DNA"/>
</dbReference>
<accession>A0A8S5TLZ8</accession>
<dbReference type="InterPro" id="IPR027417">
    <property type="entry name" value="P-loop_NTPase"/>
</dbReference>